<keyword evidence="2" id="KW-1185">Reference proteome</keyword>
<evidence type="ECO:0000313" key="2">
    <source>
        <dbReference type="Proteomes" id="UP001055072"/>
    </source>
</evidence>
<evidence type="ECO:0000313" key="1">
    <source>
        <dbReference type="EMBL" id="KAI0093276.1"/>
    </source>
</evidence>
<comment type="caution">
    <text evidence="1">The sequence shown here is derived from an EMBL/GenBank/DDBJ whole genome shotgun (WGS) entry which is preliminary data.</text>
</comment>
<sequence length="357" mass="40019">MPAITKKDATILVTGGNGYIATWIVGDLLEQGFNVRASVRTANKGDHLKNIYKDYGDKLQVWAVGDMATPGVWDKAVQDVEGIVHAAAAVHLDAKSPEEMIEPAVAGVLEILNSVEKYGNKVERFIYTSSCGTITAYSAVPKVFNETMWNDKAVEDCNELGPKALPNDMYCASKVLAEKELWAWYNKRKANLKWDLVTLHPPWVVGPTKHQVTTIESIHPTTLMWYWSTILGNFASTFPPFDNVDPRTAPSNAWIDVRDVAHAHTLGLIKPDAGNERIILAKEGFVWQDVLDVYNSINPSPWVSHKEPFPKGIPEGERHRNIIWDTSKEKRVLGMKMRTLEETARDILADYEAHGWK</sequence>
<reference evidence="1" key="1">
    <citation type="journal article" date="2021" name="Environ. Microbiol.">
        <title>Gene family expansions and transcriptome signatures uncover fungal adaptations to wood decay.</title>
        <authorList>
            <person name="Hage H."/>
            <person name="Miyauchi S."/>
            <person name="Viragh M."/>
            <person name="Drula E."/>
            <person name="Min B."/>
            <person name="Chaduli D."/>
            <person name="Navarro D."/>
            <person name="Favel A."/>
            <person name="Norest M."/>
            <person name="Lesage-Meessen L."/>
            <person name="Balint B."/>
            <person name="Merenyi Z."/>
            <person name="de Eugenio L."/>
            <person name="Morin E."/>
            <person name="Martinez A.T."/>
            <person name="Baldrian P."/>
            <person name="Stursova M."/>
            <person name="Martinez M.J."/>
            <person name="Novotny C."/>
            <person name="Magnuson J.K."/>
            <person name="Spatafora J.W."/>
            <person name="Maurice S."/>
            <person name="Pangilinan J."/>
            <person name="Andreopoulos W."/>
            <person name="LaButti K."/>
            <person name="Hundley H."/>
            <person name="Na H."/>
            <person name="Kuo A."/>
            <person name="Barry K."/>
            <person name="Lipzen A."/>
            <person name="Henrissat B."/>
            <person name="Riley R."/>
            <person name="Ahrendt S."/>
            <person name="Nagy L.G."/>
            <person name="Grigoriev I.V."/>
            <person name="Martin F."/>
            <person name="Rosso M.N."/>
        </authorList>
    </citation>
    <scope>NUCLEOTIDE SEQUENCE</scope>
    <source>
        <strain evidence="1">CBS 384.51</strain>
    </source>
</reference>
<dbReference type="Proteomes" id="UP001055072">
    <property type="component" value="Unassembled WGS sequence"/>
</dbReference>
<proteinExistence type="predicted"/>
<dbReference type="EMBL" id="MU274902">
    <property type="protein sequence ID" value="KAI0093276.1"/>
    <property type="molecule type" value="Genomic_DNA"/>
</dbReference>
<organism evidence="1 2">
    <name type="scientific">Irpex rosettiformis</name>
    <dbReference type="NCBI Taxonomy" id="378272"/>
    <lineage>
        <taxon>Eukaryota</taxon>
        <taxon>Fungi</taxon>
        <taxon>Dikarya</taxon>
        <taxon>Basidiomycota</taxon>
        <taxon>Agaricomycotina</taxon>
        <taxon>Agaricomycetes</taxon>
        <taxon>Polyporales</taxon>
        <taxon>Irpicaceae</taxon>
        <taxon>Irpex</taxon>
    </lineage>
</organism>
<protein>
    <submittedName>
        <fullName evidence="1">Uncharacterized protein</fullName>
    </submittedName>
</protein>
<accession>A0ACB8UG71</accession>
<name>A0ACB8UG71_9APHY</name>
<gene>
    <name evidence="1" type="ORF">BDY19DRAFT_989931</name>
</gene>